<sequence length="85" mass="8856">MTPKRVQAASSSALALALLACACACAFGAKSPQSSSVAGGGAAPAAGGWSPPAFCRGKDCPEYEILQTRDDVELRRYKKGRVLRR</sequence>
<dbReference type="InParanoid" id="A0A2K3DBH0"/>
<feature type="signal peptide" evidence="1">
    <location>
        <begin position="1"/>
        <end position="28"/>
    </location>
</feature>
<name>A0A2K3DBH0_CHLRE</name>
<dbReference type="EMBL" id="CM008971">
    <property type="protein sequence ID" value="PNW77872.1"/>
    <property type="molecule type" value="Genomic_DNA"/>
</dbReference>
<dbReference type="KEGG" id="cre:CHLRE_10g455150v5"/>
<gene>
    <name evidence="2" type="ORF">CHLRE_10g455150v5</name>
</gene>
<dbReference type="AlphaFoldDB" id="A0A2K3DBH0"/>
<keyword evidence="1" id="KW-0732">Signal</keyword>
<dbReference type="RefSeq" id="XP_042920442.1">
    <property type="nucleotide sequence ID" value="XM_043067045.1"/>
</dbReference>
<organism evidence="2 3">
    <name type="scientific">Chlamydomonas reinhardtii</name>
    <name type="common">Chlamydomonas smithii</name>
    <dbReference type="NCBI Taxonomy" id="3055"/>
    <lineage>
        <taxon>Eukaryota</taxon>
        <taxon>Viridiplantae</taxon>
        <taxon>Chlorophyta</taxon>
        <taxon>core chlorophytes</taxon>
        <taxon>Chlorophyceae</taxon>
        <taxon>CS clade</taxon>
        <taxon>Chlamydomonadales</taxon>
        <taxon>Chlamydomonadaceae</taxon>
        <taxon>Chlamydomonas</taxon>
    </lineage>
</organism>
<accession>A0A2K3DBH0</accession>
<dbReference type="Proteomes" id="UP000006906">
    <property type="component" value="Chromosome 10"/>
</dbReference>
<protein>
    <submittedName>
        <fullName evidence="2">Uncharacterized protein</fullName>
    </submittedName>
</protein>
<dbReference type="PROSITE" id="PS51257">
    <property type="entry name" value="PROKAR_LIPOPROTEIN"/>
    <property type="match status" value="1"/>
</dbReference>
<dbReference type="OrthoDB" id="535855at2759"/>
<proteinExistence type="predicted"/>
<dbReference type="Gramene" id="PNW77872">
    <property type="protein sequence ID" value="PNW77872"/>
    <property type="gene ID" value="CHLRE_10g455150v5"/>
</dbReference>
<evidence type="ECO:0000313" key="3">
    <source>
        <dbReference type="Proteomes" id="UP000006906"/>
    </source>
</evidence>
<reference evidence="2 3" key="1">
    <citation type="journal article" date="2007" name="Science">
        <title>The Chlamydomonas genome reveals the evolution of key animal and plant functions.</title>
        <authorList>
            <person name="Merchant S.S."/>
            <person name="Prochnik S.E."/>
            <person name="Vallon O."/>
            <person name="Harris E.H."/>
            <person name="Karpowicz S.J."/>
            <person name="Witman G.B."/>
            <person name="Terry A."/>
            <person name="Salamov A."/>
            <person name="Fritz-Laylin L.K."/>
            <person name="Marechal-Drouard L."/>
            <person name="Marshall W.F."/>
            <person name="Qu L.H."/>
            <person name="Nelson D.R."/>
            <person name="Sanderfoot A.A."/>
            <person name="Spalding M.H."/>
            <person name="Kapitonov V.V."/>
            <person name="Ren Q."/>
            <person name="Ferris P."/>
            <person name="Lindquist E."/>
            <person name="Shapiro H."/>
            <person name="Lucas S.M."/>
            <person name="Grimwood J."/>
            <person name="Schmutz J."/>
            <person name="Cardol P."/>
            <person name="Cerutti H."/>
            <person name="Chanfreau G."/>
            <person name="Chen C.L."/>
            <person name="Cognat V."/>
            <person name="Croft M.T."/>
            <person name="Dent R."/>
            <person name="Dutcher S."/>
            <person name="Fernandez E."/>
            <person name="Fukuzawa H."/>
            <person name="Gonzalez-Ballester D."/>
            <person name="Gonzalez-Halphen D."/>
            <person name="Hallmann A."/>
            <person name="Hanikenne M."/>
            <person name="Hippler M."/>
            <person name="Inwood W."/>
            <person name="Jabbari K."/>
            <person name="Kalanon M."/>
            <person name="Kuras R."/>
            <person name="Lefebvre P.A."/>
            <person name="Lemaire S.D."/>
            <person name="Lobanov A.V."/>
            <person name="Lohr M."/>
            <person name="Manuell A."/>
            <person name="Meier I."/>
            <person name="Mets L."/>
            <person name="Mittag M."/>
            <person name="Mittelmeier T."/>
            <person name="Moroney J.V."/>
            <person name="Moseley J."/>
            <person name="Napoli C."/>
            <person name="Nedelcu A.M."/>
            <person name="Niyogi K."/>
            <person name="Novoselov S.V."/>
            <person name="Paulsen I.T."/>
            <person name="Pazour G."/>
            <person name="Purton S."/>
            <person name="Ral J.P."/>
            <person name="Riano-Pachon D.M."/>
            <person name="Riekhof W."/>
            <person name="Rymarquis L."/>
            <person name="Schroda M."/>
            <person name="Stern D."/>
            <person name="Umen J."/>
            <person name="Willows R."/>
            <person name="Wilson N."/>
            <person name="Zimmer S.L."/>
            <person name="Allmer J."/>
            <person name="Balk J."/>
            <person name="Bisova K."/>
            <person name="Chen C.J."/>
            <person name="Elias M."/>
            <person name="Gendler K."/>
            <person name="Hauser C."/>
            <person name="Lamb M.R."/>
            <person name="Ledford H."/>
            <person name="Long J.C."/>
            <person name="Minagawa J."/>
            <person name="Page M.D."/>
            <person name="Pan J."/>
            <person name="Pootakham W."/>
            <person name="Roje S."/>
            <person name="Rose A."/>
            <person name="Stahlberg E."/>
            <person name="Terauchi A.M."/>
            <person name="Yang P."/>
            <person name="Ball S."/>
            <person name="Bowler C."/>
            <person name="Dieckmann C.L."/>
            <person name="Gladyshev V.N."/>
            <person name="Green P."/>
            <person name="Jorgensen R."/>
            <person name="Mayfield S."/>
            <person name="Mueller-Roeber B."/>
            <person name="Rajamani S."/>
            <person name="Sayre R.T."/>
            <person name="Brokstein P."/>
            <person name="Dubchak I."/>
            <person name="Goodstein D."/>
            <person name="Hornick L."/>
            <person name="Huang Y.W."/>
            <person name="Jhaveri J."/>
            <person name="Luo Y."/>
            <person name="Martinez D."/>
            <person name="Ngau W.C."/>
            <person name="Otillar B."/>
            <person name="Poliakov A."/>
            <person name="Porter A."/>
            <person name="Szajkowski L."/>
            <person name="Werner G."/>
            <person name="Zhou K."/>
            <person name="Grigoriev I.V."/>
            <person name="Rokhsar D.S."/>
            <person name="Grossman A.R."/>
        </authorList>
    </citation>
    <scope>NUCLEOTIDE SEQUENCE [LARGE SCALE GENOMIC DNA]</scope>
    <source>
        <strain evidence="3">CC-503</strain>
    </source>
</reference>
<dbReference type="GeneID" id="66055109"/>
<evidence type="ECO:0000313" key="2">
    <source>
        <dbReference type="EMBL" id="PNW77872.1"/>
    </source>
</evidence>
<evidence type="ECO:0000256" key="1">
    <source>
        <dbReference type="SAM" id="SignalP"/>
    </source>
</evidence>
<feature type="chain" id="PRO_5014472017" evidence="1">
    <location>
        <begin position="29"/>
        <end position="85"/>
    </location>
</feature>
<keyword evidence="3" id="KW-1185">Reference proteome</keyword>